<dbReference type="Proteomes" id="UP000673383">
    <property type="component" value="Unassembled WGS sequence"/>
</dbReference>
<dbReference type="Proteomes" id="UP001565471">
    <property type="component" value="Unassembled WGS sequence"/>
</dbReference>
<name>A0A8I1YLD1_BRAEL</name>
<evidence type="ECO:0000313" key="1">
    <source>
        <dbReference type="EMBL" id="MBP1298398.1"/>
    </source>
</evidence>
<proteinExistence type="predicted"/>
<dbReference type="EMBL" id="JBGBZA010000002">
    <property type="protein sequence ID" value="MEY9316045.1"/>
    <property type="molecule type" value="Genomic_DNA"/>
</dbReference>
<evidence type="ECO:0000313" key="3">
    <source>
        <dbReference type="Proteomes" id="UP000673383"/>
    </source>
</evidence>
<dbReference type="SUPFAM" id="SSF51120">
    <property type="entry name" value="beta-Roll"/>
    <property type="match status" value="1"/>
</dbReference>
<dbReference type="InterPro" id="IPR011049">
    <property type="entry name" value="Serralysin-like_metalloprot_C"/>
</dbReference>
<organism evidence="1 3">
    <name type="scientific">Bradyrhizobium elkanii</name>
    <dbReference type="NCBI Taxonomy" id="29448"/>
    <lineage>
        <taxon>Bacteria</taxon>
        <taxon>Pseudomonadati</taxon>
        <taxon>Pseudomonadota</taxon>
        <taxon>Alphaproteobacteria</taxon>
        <taxon>Hyphomicrobiales</taxon>
        <taxon>Nitrobacteraceae</taxon>
        <taxon>Bradyrhizobium</taxon>
    </lineage>
</organism>
<evidence type="ECO:0000313" key="4">
    <source>
        <dbReference type="Proteomes" id="UP001565471"/>
    </source>
</evidence>
<dbReference type="RefSeq" id="WP_210290927.1">
    <property type="nucleotide sequence ID" value="NZ_BJNL01000001.1"/>
</dbReference>
<dbReference type="AlphaFoldDB" id="A0A8I1YLD1"/>
<gene>
    <name evidence="2" type="ORF">ABIF29_002844</name>
    <name evidence="1" type="ORF">JOH49_008151</name>
</gene>
<accession>A0A8I1YLD1</accession>
<protein>
    <recommendedName>
        <fullName evidence="5">Haemolysin-type calcium binding-related domain-containing protein</fullName>
    </recommendedName>
</protein>
<keyword evidence="4" id="KW-1185">Reference proteome</keyword>
<dbReference type="GeneID" id="92955554"/>
<reference evidence="1" key="1">
    <citation type="submission" date="2021-02" db="EMBL/GenBank/DDBJ databases">
        <title>Genomic Encyclopedia of Type Strains, Phase IV (KMG-V): Genome sequencing to study the core and pangenomes of soil and plant-associated prokaryotes.</title>
        <authorList>
            <person name="Whitman W."/>
        </authorList>
    </citation>
    <scope>NUCLEOTIDE SEQUENCE</scope>
    <source>
        <strain evidence="1">USDA 406</strain>
    </source>
</reference>
<evidence type="ECO:0000313" key="2">
    <source>
        <dbReference type="EMBL" id="MEY9316045.1"/>
    </source>
</evidence>
<comment type="caution">
    <text evidence="1">The sequence shown here is derived from an EMBL/GenBank/DDBJ whole genome shotgun (WGS) entry which is preliminary data.</text>
</comment>
<reference evidence="2 4" key="2">
    <citation type="submission" date="2024-07" db="EMBL/GenBank/DDBJ databases">
        <title>Genomic Encyclopedia of Type Strains, Phase V (KMG-V): Genome sequencing to study the core and pangenomes of soil and plant-associated prokaryotes.</title>
        <authorList>
            <person name="Whitman W."/>
        </authorList>
    </citation>
    <scope>NUCLEOTIDE SEQUENCE [LARGE SCALE GENOMIC DNA]</scope>
    <source>
        <strain evidence="2 4">USDA 415</strain>
    </source>
</reference>
<sequence length="174" mass="18143">MATEIFTTWPSWLAGTAEVASPRRYAYGTKVVQFGAGSEVANGEARSNSFQVSSGTGQAAINLPTATGFSNELDFVGAISSDQLWFERSGDKLLIDLLGTNTSATVNGWFSGAGSQLQEITAGGLKLDSQVSQLVQAMATYAANNPGFDPTSASVHTVPNDASLQSTMSAAWHA</sequence>
<evidence type="ECO:0008006" key="5">
    <source>
        <dbReference type="Google" id="ProtNLM"/>
    </source>
</evidence>
<dbReference type="EMBL" id="JAFICZ010000001">
    <property type="protein sequence ID" value="MBP1298398.1"/>
    <property type="molecule type" value="Genomic_DNA"/>
</dbReference>